<evidence type="ECO:0000313" key="1">
    <source>
        <dbReference type="EMBL" id="BCR96952.1"/>
    </source>
</evidence>
<sequence>MFDIGKRDVLGHSILPLNSFDQARSFYTTDLLQVMQSNLEQGKGATPATKIVEPYADFLDREVVHANRITCFDAADAASAFRYMQSDKHIGKIVIRIPEDAADLPTATSLATPE</sequence>
<dbReference type="KEGG" id="aluc:AKAW2_30271S"/>
<dbReference type="RefSeq" id="XP_041540718.1">
    <property type="nucleotide sequence ID" value="XM_041686765.1"/>
</dbReference>
<dbReference type="Gene3D" id="3.90.180.10">
    <property type="entry name" value="Medium-chain alcohol dehydrogenases, catalytic domain"/>
    <property type="match status" value="1"/>
</dbReference>
<proteinExistence type="predicted"/>
<gene>
    <name evidence="1" type="ORF">AKAW2_30271S</name>
</gene>
<accession>A0A7R7W5W3</accession>
<evidence type="ECO:0000313" key="2">
    <source>
        <dbReference type="Proteomes" id="UP000661280"/>
    </source>
</evidence>
<protein>
    <submittedName>
        <fullName evidence="1">Uncharacterized protein</fullName>
    </submittedName>
</protein>
<reference evidence="1" key="1">
    <citation type="submission" date="2021-01" db="EMBL/GenBank/DDBJ databases">
        <authorList>
            <consortium name="Aspergillus luchuensis mut. kawachii IFO 4304 genome sequencing consortium"/>
            <person name="Kazuki M."/>
            <person name="Futagami T."/>
        </authorList>
    </citation>
    <scope>NUCLEOTIDE SEQUENCE</scope>
    <source>
        <strain evidence="1">IFO 4308</strain>
    </source>
</reference>
<dbReference type="GeneID" id="64958277"/>
<keyword evidence="2" id="KW-1185">Reference proteome</keyword>
<name>A0A7R7W5W3_ASPKA</name>
<dbReference type="AlphaFoldDB" id="A0A7R7W5W3"/>
<dbReference type="Proteomes" id="UP000661280">
    <property type="component" value="Chromosome 3"/>
</dbReference>
<dbReference type="EMBL" id="AP024427">
    <property type="protein sequence ID" value="BCR96952.1"/>
    <property type="molecule type" value="Genomic_DNA"/>
</dbReference>
<organism evidence="1 2">
    <name type="scientific">Aspergillus kawachii</name>
    <name type="common">White koji mold</name>
    <name type="synonym">Aspergillus awamori var. kawachi</name>
    <dbReference type="NCBI Taxonomy" id="1069201"/>
    <lineage>
        <taxon>Eukaryota</taxon>
        <taxon>Fungi</taxon>
        <taxon>Dikarya</taxon>
        <taxon>Ascomycota</taxon>
        <taxon>Pezizomycotina</taxon>
        <taxon>Eurotiomycetes</taxon>
        <taxon>Eurotiomycetidae</taxon>
        <taxon>Eurotiales</taxon>
        <taxon>Aspergillaceae</taxon>
        <taxon>Aspergillus</taxon>
        <taxon>Aspergillus subgen. Circumdati</taxon>
    </lineage>
</organism>
<reference evidence="1" key="2">
    <citation type="submission" date="2021-02" db="EMBL/GenBank/DDBJ databases">
        <title>Aspergillus luchuensis mut. kawachii IFO 4304 genome sequence.</title>
        <authorList>
            <person name="Mori K."/>
            <person name="Kadooka C."/>
            <person name="Goto M."/>
            <person name="Futagami T."/>
        </authorList>
    </citation>
    <scope>NUCLEOTIDE SEQUENCE</scope>
    <source>
        <strain evidence="1">IFO 4308</strain>
    </source>
</reference>